<evidence type="ECO:0000313" key="1">
    <source>
        <dbReference type="EMBL" id="CAL8140953.1"/>
    </source>
</evidence>
<accession>A0ABP1S196</accession>
<name>A0ABP1S196_9HEXA</name>
<comment type="caution">
    <text evidence="1">The sequence shown here is derived from an EMBL/GenBank/DDBJ whole genome shotgun (WGS) entry which is preliminary data.</text>
</comment>
<dbReference type="Proteomes" id="UP001642540">
    <property type="component" value="Unassembled WGS sequence"/>
</dbReference>
<gene>
    <name evidence="1" type="ORF">ODALV1_LOCUS28503</name>
</gene>
<sequence length="194" mass="21795">MENLIGNQGYLSNIRNQAVYIEPRLSVILLVLSLGQVYQTDLIRICKQRSPAPPQSNQHVLITMENLIGNQGYLSNIRNQAVYIEPRLSVILLVLSLGQGNQGYLSNFRNQAVYIEPRLSVILLVLSLGQVYQTDLIRICKQRSQAPSQSNQHVLITMENLIGNQGYLSNIRNQAVYIEPRLSVILLVLSLGQV</sequence>
<protein>
    <submittedName>
        <fullName evidence="1">Uncharacterized protein</fullName>
    </submittedName>
</protein>
<keyword evidence="2" id="KW-1185">Reference proteome</keyword>
<proteinExistence type="predicted"/>
<organism evidence="1 2">
    <name type="scientific">Orchesella dallaii</name>
    <dbReference type="NCBI Taxonomy" id="48710"/>
    <lineage>
        <taxon>Eukaryota</taxon>
        <taxon>Metazoa</taxon>
        <taxon>Ecdysozoa</taxon>
        <taxon>Arthropoda</taxon>
        <taxon>Hexapoda</taxon>
        <taxon>Collembola</taxon>
        <taxon>Entomobryomorpha</taxon>
        <taxon>Entomobryoidea</taxon>
        <taxon>Orchesellidae</taxon>
        <taxon>Orchesellinae</taxon>
        <taxon>Orchesella</taxon>
    </lineage>
</organism>
<evidence type="ECO:0000313" key="2">
    <source>
        <dbReference type="Proteomes" id="UP001642540"/>
    </source>
</evidence>
<dbReference type="EMBL" id="CAXLJM020000142">
    <property type="protein sequence ID" value="CAL8140953.1"/>
    <property type="molecule type" value="Genomic_DNA"/>
</dbReference>
<reference evidence="1 2" key="1">
    <citation type="submission" date="2024-08" db="EMBL/GenBank/DDBJ databases">
        <authorList>
            <person name="Cucini C."/>
            <person name="Frati F."/>
        </authorList>
    </citation>
    <scope>NUCLEOTIDE SEQUENCE [LARGE SCALE GENOMIC DNA]</scope>
</reference>